<accession>A0ABV9BBL9</accession>
<evidence type="ECO:0000313" key="2">
    <source>
        <dbReference type="EMBL" id="MFC4511653.1"/>
    </source>
</evidence>
<comment type="caution">
    <text evidence="2">The sequence shown here is derived from an EMBL/GenBank/DDBJ whole genome shotgun (WGS) entry which is preliminary data.</text>
</comment>
<dbReference type="Proteomes" id="UP001595990">
    <property type="component" value="Unassembled WGS sequence"/>
</dbReference>
<dbReference type="RefSeq" id="WP_417922209.1">
    <property type="nucleotide sequence ID" value="NZ_JBHSFS010000001.1"/>
</dbReference>
<dbReference type="EMBL" id="JBHSFS010000001">
    <property type="protein sequence ID" value="MFC4511653.1"/>
    <property type="molecule type" value="Genomic_DNA"/>
</dbReference>
<reference evidence="3" key="1">
    <citation type="journal article" date="2019" name="Int. J. Syst. Evol. Microbiol.">
        <title>The Global Catalogue of Microorganisms (GCM) 10K type strain sequencing project: providing services to taxonomists for standard genome sequencing and annotation.</title>
        <authorList>
            <consortium name="The Broad Institute Genomics Platform"/>
            <consortium name="The Broad Institute Genome Sequencing Center for Infectious Disease"/>
            <person name="Wu L."/>
            <person name="Ma J."/>
        </authorList>
    </citation>
    <scope>NUCLEOTIDE SEQUENCE [LARGE SCALE GENOMIC DNA]</scope>
    <source>
        <strain evidence="3">CECT 8064</strain>
    </source>
</reference>
<evidence type="ECO:0000313" key="3">
    <source>
        <dbReference type="Proteomes" id="UP001595990"/>
    </source>
</evidence>
<keyword evidence="3" id="KW-1185">Reference proteome</keyword>
<name>A0ABV9BBL9_9ACTN</name>
<organism evidence="2 3">
    <name type="scientific">Streptomyces ehimensis</name>
    <dbReference type="NCBI Taxonomy" id="68195"/>
    <lineage>
        <taxon>Bacteria</taxon>
        <taxon>Bacillati</taxon>
        <taxon>Actinomycetota</taxon>
        <taxon>Actinomycetes</taxon>
        <taxon>Kitasatosporales</taxon>
        <taxon>Streptomycetaceae</taxon>
        <taxon>Streptomyces</taxon>
    </lineage>
</organism>
<protein>
    <submittedName>
        <fullName evidence="2">DUF397 domain-containing protein</fullName>
    </submittedName>
</protein>
<sequence length="72" mass="7570">MAPAAWSAFVAWEKSSYSEGNGGQCLEWAPAHAPTGVVPVRDSKSPDGPVLALPAAAWSAFLRGVKRRHPAV</sequence>
<gene>
    <name evidence="2" type="ORF">ACFPEN_01750</name>
</gene>
<dbReference type="InterPro" id="IPR007278">
    <property type="entry name" value="DUF397"/>
</dbReference>
<dbReference type="Pfam" id="PF04149">
    <property type="entry name" value="DUF397"/>
    <property type="match status" value="1"/>
</dbReference>
<evidence type="ECO:0000259" key="1">
    <source>
        <dbReference type="Pfam" id="PF04149"/>
    </source>
</evidence>
<feature type="domain" description="DUF397" evidence="1">
    <location>
        <begin position="11"/>
        <end position="66"/>
    </location>
</feature>
<proteinExistence type="predicted"/>